<evidence type="ECO:0000313" key="2">
    <source>
        <dbReference type="EMBL" id="MFC5069599.1"/>
    </source>
</evidence>
<evidence type="ECO:0000256" key="1">
    <source>
        <dbReference type="SAM" id="Phobius"/>
    </source>
</evidence>
<feature type="transmembrane region" description="Helical" evidence="1">
    <location>
        <begin position="280"/>
        <end position="297"/>
    </location>
</feature>
<proteinExistence type="predicted"/>
<organism evidence="2 3">
    <name type="scientific">Flaviflagellibacter deserti</name>
    <dbReference type="NCBI Taxonomy" id="2267266"/>
    <lineage>
        <taxon>Bacteria</taxon>
        <taxon>Pseudomonadati</taxon>
        <taxon>Pseudomonadota</taxon>
        <taxon>Alphaproteobacteria</taxon>
        <taxon>Hyphomicrobiales</taxon>
        <taxon>Flaviflagellibacter</taxon>
    </lineage>
</organism>
<feature type="transmembrane region" description="Helical" evidence="1">
    <location>
        <begin position="138"/>
        <end position="161"/>
    </location>
</feature>
<feature type="transmembrane region" description="Helical" evidence="1">
    <location>
        <begin position="47"/>
        <end position="70"/>
    </location>
</feature>
<protein>
    <recommendedName>
        <fullName evidence="4">DUF2157 domain-containing protein</fullName>
    </recommendedName>
</protein>
<feature type="transmembrane region" description="Helical" evidence="1">
    <location>
        <begin position="106"/>
        <end position="126"/>
    </location>
</feature>
<evidence type="ECO:0000313" key="3">
    <source>
        <dbReference type="Proteomes" id="UP001595796"/>
    </source>
</evidence>
<feature type="transmembrane region" description="Helical" evidence="1">
    <location>
        <begin position="309"/>
        <end position="328"/>
    </location>
</feature>
<gene>
    <name evidence="2" type="ORF">ACFPFW_16395</name>
</gene>
<accession>A0ABV9Z7M9</accession>
<keyword evidence="3" id="KW-1185">Reference proteome</keyword>
<feature type="transmembrane region" description="Helical" evidence="1">
    <location>
        <begin position="228"/>
        <end position="245"/>
    </location>
</feature>
<feature type="transmembrane region" description="Helical" evidence="1">
    <location>
        <begin position="198"/>
        <end position="216"/>
    </location>
</feature>
<comment type="caution">
    <text evidence="2">The sequence shown here is derived from an EMBL/GenBank/DDBJ whole genome shotgun (WGS) entry which is preliminary data.</text>
</comment>
<sequence length="352" mass="37305">MISETALTTAIERGVVTADQVTILCEIEGELASASALGPRDEERLRFVSGFGDIFVTIGLALFLTALGYFGMAFGFSGKWTITAVASWGLAEFFTRKRRMALPSIVLLVIFAYSVFSAVFLAFFPLELAARASVFNLAYVHPLALAAGGVAGAAAACLHYLRFRVPITPAAGAAAFIAACIGAMGTLIPALFETLVRPALFVCGIIVFALAMRFDVSDPDRLTRRTDIAFWLHLLAAPLIVHSLVSGLSEGIQPTPAMAWAILGLFLVLGLVAVLVNRRAILVSGLAYAGFAFTELIRQSGVSDTATPLTLLALGAFVLLLSAGWQWLRRILLSAMPASLTRHLPSSGLAAS</sequence>
<reference evidence="3" key="1">
    <citation type="journal article" date="2019" name="Int. J. Syst. Evol. Microbiol.">
        <title>The Global Catalogue of Microorganisms (GCM) 10K type strain sequencing project: providing services to taxonomists for standard genome sequencing and annotation.</title>
        <authorList>
            <consortium name="The Broad Institute Genomics Platform"/>
            <consortium name="The Broad Institute Genome Sequencing Center for Infectious Disease"/>
            <person name="Wu L."/>
            <person name="Ma J."/>
        </authorList>
    </citation>
    <scope>NUCLEOTIDE SEQUENCE [LARGE SCALE GENOMIC DNA]</scope>
    <source>
        <strain evidence="3">CGMCC 1.16444</strain>
    </source>
</reference>
<dbReference type="EMBL" id="JBHSJF010000008">
    <property type="protein sequence ID" value="MFC5069599.1"/>
    <property type="molecule type" value="Genomic_DNA"/>
</dbReference>
<feature type="transmembrane region" description="Helical" evidence="1">
    <location>
        <begin position="173"/>
        <end position="192"/>
    </location>
</feature>
<keyword evidence="1" id="KW-1133">Transmembrane helix</keyword>
<evidence type="ECO:0008006" key="4">
    <source>
        <dbReference type="Google" id="ProtNLM"/>
    </source>
</evidence>
<keyword evidence="1" id="KW-0812">Transmembrane</keyword>
<name>A0ABV9Z7M9_9HYPH</name>
<keyword evidence="1" id="KW-0472">Membrane</keyword>
<feature type="transmembrane region" description="Helical" evidence="1">
    <location>
        <begin position="257"/>
        <end position="275"/>
    </location>
</feature>
<dbReference type="RefSeq" id="WP_114956372.1">
    <property type="nucleotide sequence ID" value="NZ_JBHSJF010000008.1"/>
</dbReference>
<dbReference type="Proteomes" id="UP001595796">
    <property type="component" value="Unassembled WGS sequence"/>
</dbReference>